<evidence type="ECO:0000256" key="1">
    <source>
        <dbReference type="SAM" id="MobiDB-lite"/>
    </source>
</evidence>
<organism evidence="2 3">
    <name type="scientific">Glossina morsitans morsitans</name>
    <name type="common">Savannah tsetse fly</name>
    <dbReference type="NCBI Taxonomy" id="37546"/>
    <lineage>
        <taxon>Eukaryota</taxon>
        <taxon>Metazoa</taxon>
        <taxon>Ecdysozoa</taxon>
        <taxon>Arthropoda</taxon>
        <taxon>Hexapoda</taxon>
        <taxon>Insecta</taxon>
        <taxon>Pterygota</taxon>
        <taxon>Neoptera</taxon>
        <taxon>Endopterygota</taxon>
        <taxon>Diptera</taxon>
        <taxon>Brachycera</taxon>
        <taxon>Muscomorpha</taxon>
        <taxon>Hippoboscoidea</taxon>
        <taxon>Glossinidae</taxon>
        <taxon>Glossina</taxon>
    </lineage>
</organism>
<dbReference type="Proteomes" id="UP000092444">
    <property type="component" value="Unassembled WGS sequence"/>
</dbReference>
<accession>A0ABK9NFR6</accession>
<feature type="compositionally biased region" description="Polar residues" evidence="1">
    <location>
        <begin position="50"/>
        <end position="66"/>
    </location>
</feature>
<proteinExistence type="predicted"/>
<dbReference type="EMBL" id="CCAG010016285">
    <property type="status" value="NOT_ANNOTATED_CDS"/>
    <property type="molecule type" value="Genomic_DNA"/>
</dbReference>
<dbReference type="EnsemblMetazoa" id="GMOY014087.R1236">
    <property type="protein sequence ID" value="GMOY014087.P1236"/>
    <property type="gene ID" value="GMOY014087"/>
</dbReference>
<evidence type="ECO:0000313" key="2">
    <source>
        <dbReference type="EnsemblMetazoa" id="GMOY014087.P1236"/>
    </source>
</evidence>
<sequence length="66" mass="7635">MYVLLVGRGKHSVSCRALYFRRNLGAFVNNTLKNLKIKQKQENCSREKTQQLSQQDNNSRANSFVC</sequence>
<protein>
    <submittedName>
        <fullName evidence="2">Uncharacterized protein</fullName>
    </submittedName>
</protein>
<evidence type="ECO:0000313" key="3">
    <source>
        <dbReference type="Proteomes" id="UP000092444"/>
    </source>
</evidence>
<reference evidence="2" key="1">
    <citation type="submission" date="2025-05" db="UniProtKB">
        <authorList>
            <consortium name="EnsemblMetazoa"/>
        </authorList>
    </citation>
    <scope>IDENTIFICATION</scope>
    <source>
        <strain evidence="2">Yale</strain>
    </source>
</reference>
<keyword evidence="3" id="KW-1185">Reference proteome</keyword>
<name>A0ABK9NFR6_GLOMM</name>
<feature type="region of interest" description="Disordered" evidence="1">
    <location>
        <begin position="46"/>
        <end position="66"/>
    </location>
</feature>